<evidence type="ECO:0000313" key="4">
    <source>
        <dbReference type="Proteomes" id="UP000308978"/>
    </source>
</evidence>
<feature type="chain" id="PRO_5020833831" description="Transglutaminase-like domain-containing protein" evidence="1">
    <location>
        <begin position="29"/>
        <end position="925"/>
    </location>
</feature>
<reference evidence="3 4" key="1">
    <citation type="submission" date="2019-04" db="EMBL/GenBank/DDBJ databases">
        <title>Microbes associate with the intestines of laboratory mice.</title>
        <authorList>
            <person name="Navarre W."/>
            <person name="Wong E."/>
            <person name="Huang K.C."/>
            <person name="Tropini C."/>
            <person name="Ng K."/>
            <person name="Yu B."/>
        </authorList>
    </citation>
    <scope>NUCLEOTIDE SEQUENCE [LARGE SCALE GENOMIC DNA]</scope>
    <source>
        <strain evidence="3 4">NM80_B27</strain>
    </source>
</reference>
<proteinExistence type="predicted"/>
<organism evidence="3 4">
    <name type="scientific">Adlercreutzia caecimuris</name>
    <dbReference type="NCBI Taxonomy" id="671266"/>
    <lineage>
        <taxon>Bacteria</taxon>
        <taxon>Bacillati</taxon>
        <taxon>Actinomycetota</taxon>
        <taxon>Coriobacteriia</taxon>
        <taxon>Eggerthellales</taxon>
        <taxon>Eggerthellaceae</taxon>
        <taxon>Adlercreutzia</taxon>
    </lineage>
</organism>
<sequence>MKQPFRRAVSALCAFTLAASLVPAVALANGGEEREIPPGIEAVSGCINLDNAEITIGEPIDLATTVENEGIDLLSNEEFKVPLKEGSHEKWIDRVVLEDAVRTSYEKLEEASDNDGFEDYLIEDKYVNGEVLDAHNFHVGKDEDGVLYPTILFFAGNYETEEEYSKLKQIMSDYTLIICTAFNRDHAEVFWLGTVVSPVTYTQGNQLVSGIVVGGPARSALYPDERAIKKGIADRDAWAESILAAAPSEQDPEERIRYFNEWLTKNNEYNTSESLTELRPSYLDAWTCMSALEGREGVKGPVCEAYARAFKVLCDRSNIPCVLADGMAVTSTGSGAHMWNSVNLGGGWYGVDVTWNDPRGGKGGKVSGVENTKYLLVGADTVVGSMTYGQSHPETNALYEGYEFPNGPELSSEKYVHDCSKMGHVLGEKTIQNEKNPSCEANGGHDEVRVCKYCPYEEINYVEESGTATGHDFGEWTVSKNATCEAEGEEKRICVNVGCTHSEAQKINALGHDMGEWKVVEPATCTIAGKEQQRCMRIGCSYDMTRPVAALGHKVQSGKVEGATCTEDGTVSGVCLVCGAEGASQVVPGTALGHNWGAWRVATAPTCTVSGVEERTCSRDGSHRETRVVRATGHAVGAWKTARVATCTVPGAEVRRCAHAGCSHTETRAVAATGHAFGAYRPNGDAKVGVNGTETATCTKCGARTTRTAAGSALAPAKGQTVTVGGASYTVAGTAAVAYAGPASKAATSATVPAAVRVSGRTYKVTSISPKAFAGNKKLKSVKIGANVTAIPAGAFKGCTKLSKVTFGAAVKSIGSKAFYGCKSLKSVTLGAKVASIGASAFQNCAKLTKVTVKSAKLKTVGKSAFAGCKKLKSASLKTTKLKSVGKNALKGTAKKLVVKVPKSKVRAYQKLFKSKGSKTVRVTK</sequence>
<evidence type="ECO:0000256" key="1">
    <source>
        <dbReference type="SAM" id="SignalP"/>
    </source>
</evidence>
<gene>
    <name evidence="3" type="ORF">E5986_10855</name>
</gene>
<evidence type="ECO:0000313" key="3">
    <source>
        <dbReference type="EMBL" id="THG35928.1"/>
    </source>
</evidence>
<dbReference type="SUPFAM" id="SSF54001">
    <property type="entry name" value="Cysteine proteinases"/>
    <property type="match status" value="1"/>
</dbReference>
<accession>A0A4S4FZN7</accession>
<name>A0A4S4FZN7_9ACTN</name>
<dbReference type="SUPFAM" id="SSF52058">
    <property type="entry name" value="L domain-like"/>
    <property type="match status" value="1"/>
</dbReference>
<dbReference type="Pfam" id="PF01841">
    <property type="entry name" value="Transglut_core"/>
    <property type="match status" value="1"/>
</dbReference>
<dbReference type="Gene3D" id="3.10.620.30">
    <property type="match status" value="1"/>
</dbReference>
<keyword evidence="1" id="KW-0732">Signal</keyword>
<dbReference type="InterPro" id="IPR032675">
    <property type="entry name" value="LRR_dom_sf"/>
</dbReference>
<dbReference type="RefSeq" id="WP_136435895.1">
    <property type="nucleotide sequence ID" value="NZ_SSTJ01000020.1"/>
</dbReference>
<dbReference type="AlphaFoldDB" id="A0A4S4FZN7"/>
<dbReference type="Pfam" id="PF13306">
    <property type="entry name" value="LRR_5"/>
    <property type="match status" value="1"/>
</dbReference>
<dbReference type="InterPro" id="IPR038765">
    <property type="entry name" value="Papain-like_cys_pep_sf"/>
</dbReference>
<protein>
    <recommendedName>
        <fullName evidence="2">Transglutaminase-like domain-containing protein</fullName>
    </recommendedName>
</protein>
<dbReference type="InterPro" id="IPR002931">
    <property type="entry name" value="Transglutaminase-like"/>
</dbReference>
<dbReference type="Proteomes" id="UP000308978">
    <property type="component" value="Unassembled WGS sequence"/>
</dbReference>
<evidence type="ECO:0000259" key="2">
    <source>
        <dbReference type="SMART" id="SM00460"/>
    </source>
</evidence>
<comment type="caution">
    <text evidence="3">The sequence shown here is derived from an EMBL/GenBank/DDBJ whole genome shotgun (WGS) entry which is preliminary data.</text>
</comment>
<dbReference type="InterPro" id="IPR026906">
    <property type="entry name" value="LRR_5"/>
</dbReference>
<dbReference type="SMART" id="SM00460">
    <property type="entry name" value="TGc"/>
    <property type="match status" value="1"/>
</dbReference>
<dbReference type="Gene3D" id="3.80.10.10">
    <property type="entry name" value="Ribonuclease Inhibitor"/>
    <property type="match status" value="1"/>
</dbReference>
<dbReference type="PANTHER" id="PTHR45661">
    <property type="entry name" value="SURFACE ANTIGEN"/>
    <property type="match status" value="1"/>
</dbReference>
<feature type="domain" description="Transglutaminase-like" evidence="2">
    <location>
        <begin position="291"/>
        <end position="355"/>
    </location>
</feature>
<dbReference type="EMBL" id="SSTJ01000020">
    <property type="protein sequence ID" value="THG35928.1"/>
    <property type="molecule type" value="Genomic_DNA"/>
</dbReference>
<dbReference type="PANTHER" id="PTHR45661:SF3">
    <property type="entry name" value="IG-LIKE DOMAIN-CONTAINING PROTEIN"/>
    <property type="match status" value="1"/>
</dbReference>
<feature type="signal peptide" evidence="1">
    <location>
        <begin position="1"/>
        <end position="28"/>
    </location>
</feature>
<dbReference type="InterPro" id="IPR053139">
    <property type="entry name" value="Surface_bspA-like"/>
</dbReference>